<feature type="region of interest" description="Disordered" evidence="1">
    <location>
        <begin position="233"/>
        <end position="257"/>
    </location>
</feature>
<evidence type="ECO:0000256" key="1">
    <source>
        <dbReference type="SAM" id="MobiDB-lite"/>
    </source>
</evidence>
<gene>
    <name evidence="2" type="ORF">QR680_006822</name>
</gene>
<reference evidence="2" key="1">
    <citation type="submission" date="2023-06" db="EMBL/GenBank/DDBJ databases">
        <title>Genomic analysis of the entomopathogenic nematode Steinernema hermaphroditum.</title>
        <authorList>
            <person name="Schwarz E.M."/>
            <person name="Heppert J.K."/>
            <person name="Baniya A."/>
            <person name="Schwartz H.T."/>
            <person name="Tan C.-H."/>
            <person name="Antoshechkin I."/>
            <person name="Sternberg P.W."/>
            <person name="Goodrich-Blair H."/>
            <person name="Dillman A.R."/>
        </authorList>
    </citation>
    <scope>NUCLEOTIDE SEQUENCE</scope>
    <source>
        <strain evidence="2">PS9179</strain>
        <tissue evidence="2">Whole animal</tissue>
    </source>
</reference>
<sequence>MMSTPTPANVIETLDMLKDSMNSLMRKIHLSRATTLEWSQPDLDALQSHLEQRGQDRTDTEALHSAELTAITAAFEQLSAMRIMAEQITALWPTEGVILSRWFSETLSDREVQPRSPSTVALIHAETVKALQRHVQITRGYMDDLIQRITGPAAAHVETQAASAQAPANTSATEPDIFGYVYHEAAFDETPPPSPAVSVDVPKRMKPTPAPRHIYTAEQPATEPTMTATITTASEQRSVQIASHTESSPTRPRSPDSLVAQCATTAMNLANARKRKKRIDESLRRRLTQVATHVKCGFCDNPKPHFSDSCRIYTTPQARLARARERNMCTFCTNHQAGACRSTRVPCYHCNDEHGTHHPSLCPISTEDMQEAQRVMGLECRTLKVELDELEARLKEVADQRPPGF</sequence>
<comment type="caution">
    <text evidence="2">The sequence shown here is derived from an EMBL/GenBank/DDBJ whole genome shotgun (WGS) entry which is preliminary data.</text>
</comment>
<evidence type="ECO:0000313" key="3">
    <source>
        <dbReference type="Proteomes" id="UP001175271"/>
    </source>
</evidence>
<protein>
    <submittedName>
        <fullName evidence="2">Uncharacterized protein</fullName>
    </submittedName>
</protein>
<dbReference type="Proteomes" id="UP001175271">
    <property type="component" value="Unassembled WGS sequence"/>
</dbReference>
<evidence type="ECO:0000313" key="2">
    <source>
        <dbReference type="EMBL" id="KAK0413460.1"/>
    </source>
</evidence>
<dbReference type="EMBL" id="JAUCMV010000003">
    <property type="protein sequence ID" value="KAK0413460.1"/>
    <property type="molecule type" value="Genomic_DNA"/>
</dbReference>
<feature type="compositionally biased region" description="Polar residues" evidence="1">
    <location>
        <begin position="234"/>
        <end position="251"/>
    </location>
</feature>
<organism evidence="2 3">
    <name type="scientific">Steinernema hermaphroditum</name>
    <dbReference type="NCBI Taxonomy" id="289476"/>
    <lineage>
        <taxon>Eukaryota</taxon>
        <taxon>Metazoa</taxon>
        <taxon>Ecdysozoa</taxon>
        <taxon>Nematoda</taxon>
        <taxon>Chromadorea</taxon>
        <taxon>Rhabditida</taxon>
        <taxon>Tylenchina</taxon>
        <taxon>Panagrolaimomorpha</taxon>
        <taxon>Strongyloidoidea</taxon>
        <taxon>Steinernematidae</taxon>
        <taxon>Steinernema</taxon>
    </lineage>
</organism>
<proteinExistence type="predicted"/>
<accession>A0AA39HXU7</accession>
<keyword evidence="3" id="KW-1185">Reference proteome</keyword>
<dbReference type="AlphaFoldDB" id="A0AA39HXU7"/>
<name>A0AA39HXU7_9BILA</name>